<dbReference type="GeneID" id="27723792"/>
<evidence type="ECO:0000313" key="4">
    <source>
        <dbReference type="Proteomes" id="UP000028545"/>
    </source>
</evidence>
<feature type="coiled-coil region" evidence="1">
    <location>
        <begin position="93"/>
        <end position="120"/>
    </location>
</feature>
<evidence type="ECO:0000256" key="1">
    <source>
        <dbReference type="SAM" id="Coils"/>
    </source>
</evidence>
<reference evidence="3 4" key="1">
    <citation type="journal article" date="2014" name="Genome Announc.">
        <title>Draft genome sequence of the pathogenic fungus Scedosporium apiospermum.</title>
        <authorList>
            <person name="Vandeputte P."/>
            <person name="Ghamrawi S."/>
            <person name="Rechenmann M."/>
            <person name="Iltis A."/>
            <person name="Giraud S."/>
            <person name="Fleury M."/>
            <person name="Thornton C."/>
            <person name="Delhaes L."/>
            <person name="Meyer W."/>
            <person name="Papon N."/>
            <person name="Bouchara J.P."/>
        </authorList>
    </citation>
    <scope>NUCLEOTIDE SEQUENCE [LARGE SCALE GENOMIC DNA]</scope>
    <source>
        <strain evidence="3 4">IHEM 14462</strain>
    </source>
</reference>
<dbReference type="HOGENOM" id="CLU_507296_0_0_1"/>
<feature type="coiled-coil region" evidence="1">
    <location>
        <begin position="193"/>
        <end position="232"/>
    </location>
</feature>
<sequence>MSQLSRRTGHSSRDVAQQPPQAVPGHKRTEIPSPMAEPASAISSRFTGAFSSPMELPGAAGSDEMMRTVDSNFPVTAPGLPSTENPNAVGVLIQQLQQALDSERAMKESYKHELEVANARLESAKGCSTNMVAREEGNQTPQQVLTTESASMEGGVGETAVRSDDLESATSHPSYVEESLRETVDALWVALDRERAEKKLIAIEMESERVNRDRERKRLEDAEAERDDYRKRWKSSVKELRQLTRTAQTTVQITDDNLIQWVRQLRFDIRNFAIKYFESGKSRVNIRQAEQECAKAVVSGYLAEATPGSKHFRDFLASPSRRSAVIQAFFWRFIIRGIFANFIWAGKLSEPVFGLYSRFRREIPSEQTIMDAEAMKRFRLWTVATTRLVTDLVESERNRVTQEKRSNILLREQMELAHDVIGPFLEVDRDHDGFATYHQDLEAILKRATLLDHNICKQAADVTWDFGNGGDSVFNQETMTLDRGEQPSLDGGCVILVIAPAMYKTGKSNGDDFSKPRQLLVPMEVTCKPVEDSPSIA</sequence>
<evidence type="ECO:0000256" key="2">
    <source>
        <dbReference type="SAM" id="MobiDB-lite"/>
    </source>
</evidence>
<organism evidence="3 4">
    <name type="scientific">Pseudallescheria apiosperma</name>
    <name type="common">Scedosporium apiospermum</name>
    <dbReference type="NCBI Taxonomy" id="563466"/>
    <lineage>
        <taxon>Eukaryota</taxon>
        <taxon>Fungi</taxon>
        <taxon>Dikarya</taxon>
        <taxon>Ascomycota</taxon>
        <taxon>Pezizomycotina</taxon>
        <taxon>Sordariomycetes</taxon>
        <taxon>Hypocreomycetidae</taxon>
        <taxon>Microascales</taxon>
        <taxon>Microascaceae</taxon>
        <taxon>Scedosporium</taxon>
    </lineage>
</organism>
<feature type="compositionally biased region" description="Polar residues" evidence="2">
    <location>
        <begin position="41"/>
        <end position="50"/>
    </location>
</feature>
<feature type="region of interest" description="Disordered" evidence="2">
    <location>
        <begin position="148"/>
        <end position="177"/>
    </location>
</feature>
<name>A0A084G7G8_PSEDA</name>
<comment type="caution">
    <text evidence="3">The sequence shown here is derived from an EMBL/GenBank/DDBJ whole genome shotgun (WGS) entry which is preliminary data.</text>
</comment>
<dbReference type="VEuPathDB" id="FungiDB:SAPIO_CDS4720"/>
<dbReference type="KEGG" id="sapo:SAPIO_CDS4720"/>
<proteinExistence type="predicted"/>
<keyword evidence="4" id="KW-1185">Reference proteome</keyword>
<dbReference type="RefSeq" id="XP_016643079.1">
    <property type="nucleotide sequence ID" value="XM_016787200.1"/>
</dbReference>
<evidence type="ECO:0000313" key="3">
    <source>
        <dbReference type="EMBL" id="KEZ43280.1"/>
    </source>
</evidence>
<accession>A0A084G7G8</accession>
<feature type="region of interest" description="Disordered" evidence="2">
    <location>
        <begin position="1"/>
        <end position="62"/>
    </location>
</feature>
<dbReference type="EMBL" id="JOWA01000094">
    <property type="protein sequence ID" value="KEZ43280.1"/>
    <property type="molecule type" value="Genomic_DNA"/>
</dbReference>
<dbReference type="Proteomes" id="UP000028545">
    <property type="component" value="Unassembled WGS sequence"/>
</dbReference>
<gene>
    <name evidence="3" type="ORF">SAPIO_CDS4720</name>
</gene>
<protein>
    <submittedName>
        <fullName evidence="3">Uncharacterized protein</fullName>
    </submittedName>
</protein>
<dbReference type="OrthoDB" id="5213630at2759"/>
<keyword evidence="1" id="KW-0175">Coiled coil</keyword>
<dbReference type="AlphaFoldDB" id="A0A084G7G8"/>